<accession>A0AA95J7F7</accession>
<dbReference type="InterPro" id="IPR036047">
    <property type="entry name" value="F-box-like_dom_sf"/>
</dbReference>
<gene>
    <name evidence="1" type="ORF">pkur_cds_181</name>
</gene>
<dbReference type="SUPFAM" id="SSF81383">
    <property type="entry name" value="F-box domain"/>
    <property type="match status" value="1"/>
</dbReference>
<proteinExistence type="predicted"/>
<dbReference type="SUPFAM" id="SSF48403">
    <property type="entry name" value="Ankyrin repeat"/>
    <property type="match status" value="1"/>
</dbReference>
<dbReference type="PANTHER" id="PTHR46586">
    <property type="entry name" value="ANKYRIN REPEAT-CONTAINING PROTEIN"/>
    <property type="match status" value="1"/>
</dbReference>
<dbReference type="InterPro" id="IPR036770">
    <property type="entry name" value="Ankyrin_rpt-contain_sf"/>
</dbReference>
<reference evidence="1" key="1">
    <citation type="submission" date="2022-06" db="EMBL/GenBank/DDBJ databases">
        <authorList>
            <person name="Legendre M."/>
            <person name="Claverie J.-M."/>
            <person name="Alempic J.-M."/>
            <person name="Abergel C."/>
        </authorList>
    </citation>
    <scope>NUCLEOTIDE SEQUENCE</scope>
    <source>
        <strain evidence="1">Kuranda</strain>
    </source>
</reference>
<dbReference type="Proteomes" id="UP001185135">
    <property type="component" value="Segment"/>
</dbReference>
<protein>
    <submittedName>
        <fullName evidence="1">Ankyrin repeat protein</fullName>
    </submittedName>
</protein>
<dbReference type="Gene3D" id="1.25.40.20">
    <property type="entry name" value="Ankyrin repeat-containing domain"/>
    <property type="match status" value="1"/>
</dbReference>
<dbReference type="InterPro" id="IPR052050">
    <property type="entry name" value="SecEffector_AnkRepeat"/>
</dbReference>
<organism evidence="1 2">
    <name type="scientific">Pandoravirus kuranda</name>
    <dbReference type="NCBI Taxonomy" id="3019033"/>
    <lineage>
        <taxon>Viruses</taxon>
        <taxon>Pandoravirus</taxon>
    </lineage>
</organism>
<sequence length="923" mass="101633">MPRRRRSSRCVRRWRVDSVTLSEHDHRDRTRMTLGDLPAEMIDTILSELTDPRDVARCRMASRVFWTRENCPQDRYPESACPCSRRLRMPMPRSRRDCDAPYPGHGFTCYASAIAHALTRGLVDEAEWLWGRFRSALCVPRPFDKSQRRIFPYTRALEYTAERAWYAATAWGDIAAVRWAHGALTSVGLHAKPSDHYYGAAARGHAEVVMWLLNAGLLQDTWRAAQEAAGGGHLDLTRALLGARRRRTYDGRLYDGVWASAARGGHTDVAMTLLREYGVGFKRATAPKDCSILDVDMAVSTGMVDALALLWQKHGGAEYEDDAFSDAIRARRTNVLEWLASMGTQLDAAEIASACPCRGHGERGPAFDRWRRSRYGFTVSCIAIQCAFNNCDASALQSMGVRKIRPHVQYRCRCDREIDWRRLLGDLFHQADNPNAPTPKNKEAVAALGRRDSDVSRMAVIMAQACPRVCVAAGWLAVAVGAANKALVEALLPHADARAAYSAARKACEAGDRRLFAHLAALSTGYGSLHITLQEARDAPMAAFLIDSGAVHEPSAYTLGETVSRGCAPVVEVVIARMTRSAKRLRRTCAVLSRSPLDQLLVRAVESRSTDTVNVLLGCALAPYFHIDSYHKAIDTAGRRGFLGIITRLTDAMHALDRRPDPQIVARALVCARLAHDDDHAATAEALSTEEIDVMRLLADGATVPMQDYHTMRLDTCIKIARLIRRWPPLATTKLVGQLVSSGVHAAWLEQLYVTRADLFQGTQRIETLVTAAVEARASDIVRWLCRRCHPAPSFAAQTALVAVRQCDVATAQCLLIDGKGASACDYDDPVAAAASATCATITEETSTNKDRWRAYMAYVLNTDEKAAADCLRTVDADLAAAPFVPCRESRARAWVTSWADTCWRPAPAGIEPTGACHLSPTP</sequence>
<evidence type="ECO:0000313" key="2">
    <source>
        <dbReference type="Proteomes" id="UP001185135"/>
    </source>
</evidence>
<evidence type="ECO:0000313" key="1">
    <source>
        <dbReference type="EMBL" id="WBR14356.1"/>
    </source>
</evidence>
<dbReference type="PANTHER" id="PTHR46586:SF3">
    <property type="entry name" value="ANKYRIN REPEAT-CONTAINING PROTEIN"/>
    <property type="match status" value="1"/>
</dbReference>
<dbReference type="EMBL" id="ON887157">
    <property type="protein sequence ID" value="WBR14356.1"/>
    <property type="molecule type" value="Genomic_DNA"/>
</dbReference>
<name>A0AA95J7F7_9VIRU</name>